<reference evidence="2" key="1">
    <citation type="journal article" date="2023" name="Mol. Phylogenet. Evol.">
        <title>Genome-scale phylogeny and comparative genomics of the fungal order Sordariales.</title>
        <authorList>
            <person name="Hensen N."/>
            <person name="Bonometti L."/>
            <person name="Westerberg I."/>
            <person name="Brannstrom I.O."/>
            <person name="Guillou S."/>
            <person name="Cros-Aarteil S."/>
            <person name="Calhoun S."/>
            <person name="Haridas S."/>
            <person name="Kuo A."/>
            <person name="Mondo S."/>
            <person name="Pangilinan J."/>
            <person name="Riley R."/>
            <person name="LaButti K."/>
            <person name="Andreopoulos B."/>
            <person name="Lipzen A."/>
            <person name="Chen C."/>
            <person name="Yan M."/>
            <person name="Daum C."/>
            <person name="Ng V."/>
            <person name="Clum A."/>
            <person name="Steindorff A."/>
            <person name="Ohm R.A."/>
            <person name="Martin F."/>
            <person name="Silar P."/>
            <person name="Natvig D.O."/>
            <person name="Lalanne C."/>
            <person name="Gautier V."/>
            <person name="Ament-Velasquez S.L."/>
            <person name="Kruys A."/>
            <person name="Hutchinson M.I."/>
            <person name="Powell A.J."/>
            <person name="Barry K."/>
            <person name="Miller A.N."/>
            <person name="Grigoriev I.V."/>
            <person name="Debuchy R."/>
            <person name="Gladieux P."/>
            <person name="Hiltunen Thoren M."/>
            <person name="Johannesson H."/>
        </authorList>
    </citation>
    <scope>NUCLEOTIDE SEQUENCE</scope>
    <source>
        <strain evidence="2">PSN309</strain>
    </source>
</reference>
<comment type="caution">
    <text evidence="2">The sequence shown here is derived from an EMBL/GenBank/DDBJ whole genome shotgun (WGS) entry which is preliminary data.</text>
</comment>
<evidence type="ECO:0000256" key="1">
    <source>
        <dbReference type="SAM" id="MobiDB-lite"/>
    </source>
</evidence>
<proteinExistence type="predicted"/>
<dbReference type="Proteomes" id="UP001302126">
    <property type="component" value="Unassembled WGS sequence"/>
</dbReference>
<dbReference type="EMBL" id="MU864381">
    <property type="protein sequence ID" value="KAK4188960.1"/>
    <property type="molecule type" value="Genomic_DNA"/>
</dbReference>
<organism evidence="2 3">
    <name type="scientific">Podospora australis</name>
    <dbReference type="NCBI Taxonomy" id="1536484"/>
    <lineage>
        <taxon>Eukaryota</taxon>
        <taxon>Fungi</taxon>
        <taxon>Dikarya</taxon>
        <taxon>Ascomycota</taxon>
        <taxon>Pezizomycotina</taxon>
        <taxon>Sordariomycetes</taxon>
        <taxon>Sordariomycetidae</taxon>
        <taxon>Sordariales</taxon>
        <taxon>Podosporaceae</taxon>
        <taxon>Podospora</taxon>
    </lineage>
</organism>
<protein>
    <submittedName>
        <fullName evidence="2">Uncharacterized protein</fullName>
    </submittedName>
</protein>
<accession>A0AAN6WX76</accession>
<name>A0AAN6WX76_9PEZI</name>
<reference evidence="2" key="2">
    <citation type="submission" date="2023-05" db="EMBL/GenBank/DDBJ databases">
        <authorList>
            <consortium name="Lawrence Berkeley National Laboratory"/>
            <person name="Steindorff A."/>
            <person name="Hensen N."/>
            <person name="Bonometti L."/>
            <person name="Westerberg I."/>
            <person name="Brannstrom I.O."/>
            <person name="Guillou S."/>
            <person name="Cros-Aarteil S."/>
            <person name="Calhoun S."/>
            <person name="Haridas S."/>
            <person name="Kuo A."/>
            <person name="Mondo S."/>
            <person name="Pangilinan J."/>
            <person name="Riley R."/>
            <person name="Labutti K."/>
            <person name="Andreopoulos B."/>
            <person name="Lipzen A."/>
            <person name="Chen C."/>
            <person name="Yanf M."/>
            <person name="Daum C."/>
            <person name="Ng V."/>
            <person name="Clum A."/>
            <person name="Ohm R."/>
            <person name="Martin F."/>
            <person name="Silar P."/>
            <person name="Natvig D."/>
            <person name="Lalanne C."/>
            <person name="Gautier V."/>
            <person name="Ament-Velasquez S.L."/>
            <person name="Kruys A."/>
            <person name="Hutchinson M.I."/>
            <person name="Powell A.J."/>
            <person name="Barry K."/>
            <person name="Miller A.N."/>
            <person name="Grigoriev I.V."/>
            <person name="Debuchy R."/>
            <person name="Gladieux P."/>
            <person name="Thoren M.H."/>
            <person name="Johannesson H."/>
        </authorList>
    </citation>
    <scope>NUCLEOTIDE SEQUENCE</scope>
    <source>
        <strain evidence="2">PSN309</strain>
    </source>
</reference>
<gene>
    <name evidence="2" type="ORF">QBC35DRAFT_175445</name>
</gene>
<sequence length="277" mass="31053">MELQYRSAPVTIGSTSTSAENRLAYRNGCNCSSCFYFMPKNDGTTGMKKAQHNGTKKHEAKLCVSRVSRHNQILFDYALLDCYCTVKNRASLITTHFHFFGSWAMTKSPLILSHVPKFPGTFKSSQLTVPWNGPPAAQNNSHPTDIAPPQNGAVVTGSSARTPDSVDSPAIELAPYPRRSKAVTSTMSSSERQQQPPRRRRHSRIERRLRNSSISRETSAIIEPINRRENNPTTDAIAESYGTRPLSTGRRLPALTEKPPQSWLSQDCDALWRQYWD</sequence>
<feature type="region of interest" description="Disordered" evidence="1">
    <location>
        <begin position="129"/>
        <end position="216"/>
    </location>
</feature>
<evidence type="ECO:0000313" key="3">
    <source>
        <dbReference type="Proteomes" id="UP001302126"/>
    </source>
</evidence>
<dbReference type="AlphaFoldDB" id="A0AAN6WX76"/>
<feature type="compositionally biased region" description="Basic residues" evidence="1">
    <location>
        <begin position="197"/>
        <end position="207"/>
    </location>
</feature>
<evidence type="ECO:0000313" key="2">
    <source>
        <dbReference type="EMBL" id="KAK4188960.1"/>
    </source>
</evidence>
<keyword evidence="3" id="KW-1185">Reference proteome</keyword>